<name>A0ABM1MEU9_NICVS</name>
<dbReference type="PANTHER" id="PTHR46282">
    <property type="entry name" value="LEUCINE-RICH MELANOCYTE DIFFERENTIATION-ASSOCIATED PROTEIN"/>
    <property type="match status" value="1"/>
</dbReference>
<dbReference type="SUPFAM" id="SSF52058">
    <property type="entry name" value="L domain-like"/>
    <property type="match status" value="1"/>
</dbReference>
<dbReference type="InterPro" id="IPR032675">
    <property type="entry name" value="LRR_dom_sf"/>
</dbReference>
<organism evidence="2 3">
    <name type="scientific">Nicrophorus vespilloides</name>
    <name type="common">Boreal carrion beetle</name>
    <dbReference type="NCBI Taxonomy" id="110193"/>
    <lineage>
        <taxon>Eukaryota</taxon>
        <taxon>Metazoa</taxon>
        <taxon>Ecdysozoa</taxon>
        <taxon>Arthropoda</taxon>
        <taxon>Hexapoda</taxon>
        <taxon>Insecta</taxon>
        <taxon>Pterygota</taxon>
        <taxon>Neoptera</taxon>
        <taxon>Endopterygota</taxon>
        <taxon>Coleoptera</taxon>
        <taxon>Polyphaga</taxon>
        <taxon>Staphyliniformia</taxon>
        <taxon>Silphidae</taxon>
        <taxon>Nicrophorinae</taxon>
        <taxon>Nicrophorus</taxon>
    </lineage>
</organism>
<keyword evidence="2" id="KW-1185">Reference proteome</keyword>
<sequence>MSKISHNLPALTFLSLLGNKACPNELSDLDNDEEDYQRYRYYVLHHAPSLKYLDSTRVTDSERAEANRRGQFMKIVRPKEEENHDVVVQRPLHSYTPLPRNIRNPDDHRGGYRTHSTLIKPRIETLKK</sequence>
<dbReference type="GeneID" id="108560164"/>
<feature type="region of interest" description="Disordered" evidence="1">
    <location>
        <begin position="95"/>
        <end position="114"/>
    </location>
</feature>
<reference evidence="3" key="1">
    <citation type="submission" date="2025-08" db="UniProtKB">
        <authorList>
            <consortium name="RefSeq"/>
        </authorList>
    </citation>
    <scope>IDENTIFICATION</scope>
    <source>
        <tissue evidence="3">Whole Larva</tissue>
    </source>
</reference>
<evidence type="ECO:0000313" key="3">
    <source>
        <dbReference type="RefSeq" id="XP_017773099.1"/>
    </source>
</evidence>
<proteinExistence type="predicted"/>
<dbReference type="InterPro" id="IPR043313">
    <property type="entry name" value="LRMDA"/>
</dbReference>
<dbReference type="RefSeq" id="XP_017773099.1">
    <property type="nucleotide sequence ID" value="XM_017917610.1"/>
</dbReference>
<accession>A0ABM1MEU9</accession>
<dbReference type="Gene3D" id="3.80.10.10">
    <property type="entry name" value="Ribonuclease Inhibitor"/>
    <property type="match status" value="1"/>
</dbReference>
<protein>
    <submittedName>
        <fullName evidence="3">Leucine-rich repeat-containing protein C10orf11 homolog</fullName>
    </submittedName>
</protein>
<evidence type="ECO:0000256" key="1">
    <source>
        <dbReference type="SAM" id="MobiDB-lite"/>
    </source>
</evidence>
<dbReference type="Proteomes" id="UP000695000">
    <property type="component" value="Unplaced"/>
</dbReference>
<dbReference type="PANTHER" id="PTHR46282:SF2">
    <property type="entry name" value="LEUCINE-RICH MELANOCYTE DIFFERENTIATION-ASSOCIATED PROTEIN"/>
    <property type="match status" value="1"/>
</dbReference>
<evidence type="ECO:0000313" key="2">
    <source>
        <dbReference type="Proteomes" id="UP000695000"/>
    </source>
</evidence>
<gene>
    <name evidence="3" type="primary">LOC108560164</name>
</gene>